<dbReference type="AlphaFoldDB" id="A0A2T3ZN73"/>
<dbReference type="Proteomes" id="UP000240493">
    <property type="component" value="Unassembled WGS sequence"/>
</dbReference>
<accession>A0A2T3ZN73</accession>
<protein>
    <submittedName>
        <fullName evidence="1">Uncharacterized protein</fullName>
    </submittedName>
</protein>
<reference evidence="1 2" key="1">
    <citation type="submission" date="2016-07" db="EMBL/GenBank/DDBJ databases">
        <title>Multiple horizontal gene transfer events from other fungi enriched the ability of initially mycotrophic Trichoderma (Ascomycota) to feed on dead plant biomass.</title>
        <authorList>
            <consortium name="DOE Joint Genome Institute"/>
            <person name="Aerts A."/>
            <person name="Atanasova L."/>
            <person name="Chenthamara K."/>
            <person name="Zhang J."/>
            <person name="Grujic M."/>
            <person name="Henrissat B."/>
            <person name="Kuo A."/>
            <person name="Salamov A."/>
            <person name="Lipzen A."/>
            <person name="Labutti K."/>
            <person name="Barry K."/>
            <person name="Miao Y."/>
            <person name="Rahimi M.J."/>
            <person name="Shen Q."/>
            <person name="Grigoriev I.V."/>
            <person name="Kubicek C.P."/>
            <person name="Druzhinina I.S."/>
        </authorList>
    </citation>
    <scope>NUCLEOTIDE SEQUENCE [LARGE SCALE GENOMIC DNA]</scope>
    <source>
        <strain evidence="1 2">CBS 433.97</strain>
    </source>
</reference>
<name>A0A2T3ZN73_TRIA4</name>
<gene>
    <name evidence="1" type="ORF">M441DRAFT_53007</name>
</gene>
<keyword evidence="2" id="KW-1185">Reference proteome</keyword>
<proteinExistence type="predicted"/>
<dbReference type="EMBL" id="KZ679256">
    <property type="protein sequence ID" value="PTB46252.1"/>
    <property type="molecule type" value="Genomic_DNA"/>
</dbReference>
<sequence length="64" mass="7351">MKLGGAWVTVFNKGYIQSLYATICSYHMSLKFGITLVMRIRQIYNEIGEIIFPGNSETLLVRTY</sequence>
<organism evidence="1 2">
    <name type="scientific">Trichoderma asperellum (strain ATCC 204424 / CBS 433.97 / NBRC 101777)</name>
    <dbReference type="NCBI Taxonomy" id="1042311"/>
    <lineage>
        <taxon>Eukaryota</taxon>
        <taxon>Fungi</taxon>
        <taxon>Dikarya</taxon>
        <taxon>Ascomycota</taxon>
        <taxon>Pezizomycotina</taxon>
        <taxon>Sordariomycetes</taxon>
        <taxon>Hypocreomycetidae</taxon>
        <taxon>Hypocreales</taxon>
        <taxon>Hypocreaceae</taxon>
        <taxon>Trichoderma</taxon>
    </lineage>
</organism>
<evidence type="ECO:0000313" key="1">
    <source>
        <dbReference type="EMBL" id="PTB46252.1"/>
    </source>
</evidence>
<evidence type="ECO:0000313" key="2">
    <source>
        <dbReference type="Proteomes" id="UP000240493"/>
    </source>
</evidence>